<gene>
    <name evidence="1" type="ORF">RRG08_058498</name>
</gene>
<protein>
    <submittedName>
        <fullName evidence="1">Uncharacterized protein</fullName>
    </submittedName>
</protein>
<dbReference type="Proteomes" id="UP001283361">
    <property type="component" value="Unassembled WGS sequence"/>
</dbReference>
<sequence length="123" mass="13863">MAGLATPILPVPLNTTASYGGQSMARQFSRTSIVVWERKSDRALSISNSKNSGCILLGDLPEAKIRQKSLREERSEVREYLESLSLSIWTGRFPTSRDQTRSARETELLYIDSVLGDLPRYNR</sequence>
<evidence type="ECO:0000313" key="2">
    <source>
        <dbReference type="Proteomes" id="UP001283361"/>
    </source>
</evidence>
<reference evidence="1" key="1">
    <citation type="journal article" date="2023" name="G3 (Bethesda)">
        <title>A reference genome for the long-term kleptoplast-retaining sea slug Elysia crispata morphotype clarki.</title>
        <authorList>
            <person name="Eastman K.E."/>
            <person name="Pendleton A.L."/>
            <person name="Shaikh M.A."/>
            <person name="Suttiyut T."/>
            <person name="Ogas R."/>
            <person name="Tomko P."/>
            <person name="Gavelis G."/>
            <person name="Widhalm J.R."/>
            <person name="Wisecaver J.H."/>
        </authorList>
    </citation>
    <scope>NUCLEOTIDE SEQUENCE</scope>
    <source>
        <strain evidence="1">ECLA1</strain>
    </source>
</reference>
<dbReference type="AlphaFoldDB" id="A0AAE1CTH1"/>
<dbReference type="EMBL" id="JAWDGP010006855">
    <property type="protein sequence ID" value="KAK3734343.1"/>
    <property type="molecule type" value="Genomic_DNA"/>
</dbReference>
<keyword evidence="2" id="KW-1185">Reference proteome</keyword>
<accession>A0AAE1CTH1</accession>
<name>A0AAE1CTH1_9GAST</name>
<comment type="caution">
    <text evidence="1">The sequence shown here is derived from an EMBL/GenBank/DDBJ whole genome shotgun (WGS) entry which is preliminary data.</text>
</comment>
<evidence type="ECO:0000313" key="1">
    <source>
        <dbReference type="EMBL" id="KAK3734343.1"/>
    </source>
</evidence>
<organism evidence="1 2">
    <name type="scientific">Elysia crispata</name>
    <name type="common">lettuce slug</name>
    <dbReference type="NCBI Taxonomy" id="231223"/>
    <lineage>
        <taxon>Eukaryota</taxon>
        <taxon>Metazoa</taxon>
        <taxon>Spiralia</taxon>
        <taxon>Lophotrochozoa</taxon>
        <taxon>Mollusca</taxon>
        <taxon>Gastropoda</taxon>
        <taxon>Heterobranchia</taxon>
        <taxon>Euthyneura</taxon>
        <taxon>Panpulmonata</taxon>
        <taxon>Sacoglossa</taxon>
        <taxon>Placobranchoidea</taxon>
        <taxon>Plakobranchidae</taxon>
        <taxon>Elysia</taxon>
    </lineage>
</organism>
<proteinExistence type="predicted"/>